<dbReference type="Pfam" id="PF02744">
    <property type="entry name" value="GalP_UDP_tr_C"/>
    <property type="match status" value="1"/>
</dbReference>
<keyword evidence="7 10" id="KW-0548">Nucleotidyltransferase</keyword>
<feature type="domain" description="Galactose-1-phosphate uridyl transferase C-terminal" evidence="12">
    <location>
        <begin position="258"/>
        <end position="450"/>
    </location>
</feature>
<comment type="similarity">
    <text evidence="4 10">Belongs to the galactose-1-phosphate uridylyltransferase type 2 family.</text>
</comment>
<evidence type="ECO:0000313" key="14">
    <source>
        <dbReference type="Proteomes" id="UP000199589"/>
    </source>
</evidence>
<dbReference type="AlphaFoldDB" id="A0A1I3ZDV6"/>
<dbReference type="HAMAP" id="MF_00571">
    <property type="entry name" value="GalP_UDP_trans"/>
    <property type="match status" value="1"/>
</dbReference>
<evidence type="ECO:0000256" key="2">
    <source>
        <dbReference type="ARBA" id="ARBA00004496"/>
    </source>
</evidence>
<keyword evidence="5 10" id="KW-0963">Cytoplasm</keyword>
<dbReference type="OrthoDB" id="2293at2"/>
<comment type="pathway">
    <text evidence="3 10">Carbohydrate metabolism; galactose metabolism.</text>
</comment>
<dbReference type="RefSeq" id="WP_091898037.1">
    <property type="nucleotide sequence ID" value="NZ_FOSJ01000032.1"/>
</dbReference>
<dbReference type="Proteomes" id="UP000199589">
    <property type="component" value="Unassembled WGS sequence"/>
</dbReference>
<dbReference type="PANTHER" id="PTHR39191:SF1">
    <property type="entry name" value="DUF4922 DOMAIN-CONTAINING PROTEIN"/>
    <property type="match status" value="1"/>
</dbReference>
<dbReference type="GO" id="GO:0005737">
    <property type="term" value="C:cytoplasm"/>
    <property type="evidence" value="ECO:0007669"/>
    <property type="project" value="UniProtKB-SubCell"/>
</dbReference>
<accession>A0A1I3ZDV6</accession>
<dbReference type="InterPro" id="IPR005850">
    <property type="entry name" value="GalP_Utransf_C"/>
</dbReference>
<evidence type="ECO:0000256" key="9">
    <source>
        <dbReference type="ARBA" id="ARBA00023277"/>
    </source>
</evidence>
<protein>
    <recommendedName>
        <fullName evidence="10">Galactose-1-phosphate uridylyltransferase</fullName>
        <shortName evidence="10">Gal-1-P uridylyltransferase</shortName>
        <ecNumber evidence="10">2.7.7.12</ecNumber>
    </recommendedName>
    <alternativeName>
        <fullName evidence="10">UDP-glucose--hexose-1-phosphate uridylyltransferase</fullName>
    </alternativeName>
</protein>
<dbReference type="NCBIfam" id="NF003633">
    <property type="entry name" value="PRK05270.2-2"/>
    <property type="match status" value="1"/>
</dbReference>
<evidence type="ECO:0000259" key="11">
    <source>
        <dbReference type="Pfam" id="PF01087"/>
    </source>
</evidence>
<proteinExistence type="inferred from homology"/>
<keyword evidence="9 10" id="KW-0119">Carbohydrate metabolism</keyword>
<organism evidence="13 14">
    <name type="scientific">Marinilactibacillus piezotolerans</name>
    <dbReference type="NCBI Taxonomy" id="258723"/>
    <lineage>
        <taxon>Bacteria</taxon>
        <taxon>Bacillati</taxon>
        <taxon>Bacillota</taxon>
        <taxon>Bacilli</taxon>
        <taxon>Lactobacillales</taxon>
        <taxon>Carnobacteriaceae</taxon>
        <taxon>Marinilactibacillus</taxon>
    </lineage>
</organism>
<evidence type="ECO:0000256" key="8">
    <source>
        <dbReference type="ARBA" id="ARBA00023144"/>
    </source>
</evidence>
<gene>
    <name evidence="10" type="primary">galT</name>
    <name evidence="13" type="ORF">SAMN04488569_103227</name>
</gene>
<evidence type="ECO:0000256" key="6">
    <source>
        <dbReference type="ARBA" id="ARBA00022679"/>
    </source>
</evidence>
<name>A0A1I3ZDV6_9LACT</name>
<dbReference type="Pfam" id="PF01087">
    <property type="entry name" value="GalP_UDP_transf"/>
    <property type="match status" value="1"/>
</dbReference>
<dbReference type="NCBIfam" id="NF003629">
    <property type="entry name" value="PRK05270.1-2"/>
    <property type="match status" value="1"/>
</dbReference>
<evidence type="ECO:0000259" key="12">
    <source>
        <dbReference type="Pfam" id="PF02744"/>
    </source>
</evidence>
<comment type="catalytic activity">
    <reaction evidence="1 10">
        <text>alpha-D-galactose 1-phosphate + UDP-alpha-D-glucose = alpha-D-glucose 1-phosphate + UDP-alpha-D-galactose</text>
        <dbReference type="Rhea" id="RHEA:13989"/>
        <dbReference type="ChEBI" id="CHEBI:58336"/>
        <dbReference type="ChEBI" id="CHEBI:58601"/>
        <dbReference type="ChEBI" id="CHEBI:58885"/>
        <dbReference type="ChEBI" id="CHEBI:66914"/>
        <dbReference type="EC" id="2.7.7.12"/>
    </reaction>
</comment>
<keyword evidence="14" id="KW-1185">Reference proteome</keyword>
<keyword evidence="8 10" id="KW-0299">Galactose metabolism</keyword>
<evidence type="ECO:0000313" key="13">
    <source>
        <dbReference type="EMBL" id="SFK42172.1"/>
    </source>
</evidence>
<dbReference type="EMBL" id="FOSJ01000032">
    <property type="protein sequence ID" value="SFK42172.1"/>
    <property type="molecule type" value="Genomic_DNA"/>
</dbReference>
<dbReference type="NCBIfam" id="TIGR01239">
    <property type="entry name" value="galT_2"/>
    <property type="match status" value="1"/>
</dbReference>
<reference evidence="14" key="1">
    <citation type="submission" date="2016-10" db="EMBL/GenBank/DDBJ databases">
        <authorList>
            <person name="Varghese N."/>
            <person name="Submissions S."/>
        </authorList>
    </citation>
    <scope>NUCLEOTIDE SEQUENCE [LARGE SCALE GENOMIC DNA]</scope>
    <source>
        <strain evidence="14">DSM 16108</strain>
    </source>
</reference>
<dbReference type="EC" id="2.7.7.12" evidence="10"/>
<evidence type="ECO:0000256" key="10">
    <source>
        <dbReference type="HAMAP-Rule" id="MF_00571"/>
    </source>
</evidence>
<dbReference type="PANTHER" id="PTHR39191">
    <property type="entry name" value="GALACTOSE-1-PHOSPHATE URIDYLYLTRANSFERASE"/>
    <property type="match status" value="1"/>
</dbReference>
<dbReference type="GO" id="GO:0008108">
    <property type="term" value="F:UDP-glucose:hexose-1-phosphate uridylyltransferase activity"/>
    <property type="evidence" value="ECO:0007669"/>
    <property type="project" value="UniProtKB-UniRule"/>
</dbReference>
<dbReference type="GO" id="GO:0006012">
    <property type="term" value="P:galactose metabolic process"/>
    <property type="evidence" value="ECO:0007669"/>
    <property type="project" value="UniProtKB-UniRule"/>
</dbReference>
<evidence type="ECO:0000256" key="3">
    <source>
        <dbReference type="ARBA" id="ARBA00004947"/>
    </source>
</evidence>
<evidence type="ECO:0000256" key="5">
    <source>
        <dbReference type="ARBA" id="ARBA00022490"/>
    </source>
</evidence>
<dbReference type="UniPathway" id="UPA00214"/>
<dbReference type="InterPro" id="IPR000766">
    <property type="entry name" value="GalP_uridyl_Trfase_II"/>
</dbReference>
<evidence type="ECO:0000256" key="4">
    <source>
        <dbReference type="ARBA" id="ARBA00008706"/>
    </source>
</evidence>
<comment type="subcellular location">
    <subcellularLocation>
        <location evidence="2 10">Cytoplasm</location>
    </subcellularLocation>
</comment>
<dbReference type="PIRSF" id="PIRSF006005">
    <property type="entry name" value="GalT_BS"/>
    <property type="match status" value="1"/>
</dbReference>
<feature type="domain" description="Galactose-1-phosphate uridyl transferase N-terminal" evidence="11">
    <location>
        <begin position="30"/>
        <end position="240"/>
    </location>
</feature>
<evidence type="ECO:0000256" key="1">
    <source>
        <dbReference type="ARBA" id="ARBA00001107"/>
    </source>
</evidence>
<sequence>MKKDGLKQSLDHSIDQIILMFIDWYVEKGKVDPLDRIYLVNQLLELLGKKGLEIEPSQKMINLSHLDLLDHLIKYAVDNKIIEDTSSEKDIFGAKIMNIVTPRPSEVNDQFWKLYAQDIIKATEYFYAFSKESNYIKTREIAKNIEYKHQTEYGEIEITINLSKPEKDPKNIAAAKIEKLNYPVNMLCMENEGYAGNKTHPGRSNHRIIRMDVSGELWGFQYSPYSYYNEHAIFLSKAHRAMNVGEQAIKNLLDILTTLPHYFVGSNAGLPIVGGSILSHDHYQGGRHTFPLEYADIEQSFQLENLPDVKAGIVKWPMSVIRLQSEDKKSLEQAAKKVMDTWKAYSDQSVDVLAYTNGTPHNAVTPIARRRKKLFELDLVLRNNRTNDKFPDGIFHPHPNVQHIKKENIGLIEVMGLAILPPRLERELESVKEFLLGGEIQVAPVHQKWAEALKEKENLITPENVTEIIYHAVGEIFLQVLKDAGVFKRDEQGKKAFIRFLELLKKV</sequence>
<keyword evidence="6 10" id="KW-0808">Transferase</keyword>
<dbReference type="InterPro" id="IPR005849">
    <property type="entry name" value="GalP_Utransf_N"/>
</dbReference>
<evidence type="ECO:0000256" key="7">
    <source>
        <dbReference type="ARBA" id="ARBA00022695"/>
    </source>
</evidence>